<accession>X0TK75</accession>
<protein>
    <recommendedName>
        <fullName evidence="2">SMP-30/Gluconolactonase/LRE-like region domain-containing protein</fullName>
    </recommendedName>
</protein>
<dbReference type="AlphaFoldDB" id="X0TK75"/>
<gene>
    <name evidence="1" type="ORF">S01H1_25295</name>
</gene>
<feature type="non-terminal residue" evidence="1">
    <location>
        <position position="1"/>
    </location>
</feature>
<organism evidence="1">
    <name type="scientific">marine sediment metagenome</name>
    <dbReference type="NCBI Taxonomy" id="412755"/>
    <lineage>
        <taxon>unclassified sequences</taxon>
        <taxon>metagenomes</taxon>
        <taxon>ecological metagenomes</taxon>
    </lineage>
</organism>
<reference evidence="1" key="1">
    <citation type="journal article" date="2014" name="Front. Microbiol.">
        <title>High frequency of phylogenetically diverse reductive dehalogenase-homologous genes in deep subseafloor sedimentary metagenomes.</title>
        <authorList>
            <person name="Kawai M."/>
            <person name="Futagami T."/>
            <person name="Toyoda A."/>
            <person name="Takaki Y."/>
            <person name="Nishi S."/>
            <person name="Hori S."/>
            <person name="Arai W."/>
            <person name="Tsubouchi T."/>
            <person name="Morono Y."/>
            <person name="Uchiyama I."/>
            <person name="Ito T."/>
            <person name="Fujiyama A."/>
            <person name="Inagaki F."/>
            <person name="Takami H."/>
        </authorList>
    </citation>
    <scope>NUCLEOTIDE SEQUENCE</scope>
    <source>
        <strain evidence="1">Expedition CK06-06</strain>
    </source>
</reference>
<sequence>DGSLETLVKDERIRWADGLSFGPDGWLYLADSAIPHLILQSPEHIASQAPYHIWRFKPGTDGWPGQ</sequence>
<dbReference type="EMBL" id="BARS01015263">
    <property type="protein sequence ID" value="GAF88527.1"/>
    <property type="molecule type" value="Genomic_DNA"/>
</dbReference>
<evidence type="ECO:0000313" key="1">
    <source>
        <dbReference type="EMBL" id="GAF88527.1"/>
    </source>
</evidence>
<comment type="caution">
    <text evidence="1">The sequence shown here is derived from an EMBL/GenBank/DDBJ whole genome shotgun (WGS) entry which is preliminary data.</text>
</comment>
<name>X0TK75_9ZZZZ</name>
<proteinExistence type="predicted"/>
<dbReference type="InterPro" id="IPR011042">
    <property type="entry name" value="6-blade_b-propeller_TolB-like"/>
</dbReference>
<evidence type="ECO:0008006" key="2">
    <source>
        <dbReference type="Google" id="ProtNLM"/>
    </source>
</evidence>
<dbReference type="Gene3D" id="2.120.10.30">
    <property type="entry name" value="TolB, C-terminal domain"/>
    <property type="match status" value="1"/>
</dbReference>